<keyword evidence="12 18" id="KW-0548">Nucleotidyltransferase</keyword>
<comment type="subcellular location">
    <subcellularLocation>
        <location evidence="2">Cell membrane</location>
        <topology evidence="2">Multi-pass membrane protein</topology>
    </subcellularLocation>
</comment>
<keyword evidence="17" id="KW-1208">Phospholipid metabolism</keyword>
<comment type="catalytic activity">
    <reaction evidence="1 18">
        <text>a 1,2-diacyl-sn-glycero-3-phosphate + CTP + H(+) = a CDP-1,2-diacyl-sn-glycerol + diphosphate</text>
        <dbReference type="Rhea" id="RHEA:16229"/>
        <dbReference type="ChEBI" id="CHEBI:15378"/>
        <dbReference type="ChEBI" id="CHEBI:33019"/>
        <dbReference type="ChEBI" id="CHEBI:37563"/>
        <dbReference type="ChEBI" id="CHEBI:58332"/>
        <dbReference type="ChEBI" id="CHEBI:58608"/>
        <dbReference type="EC" id="2.7.7.41"/>
    </reaction>
</comment>
<evidence type="ECO:0000256" key="2">
    <source>
        <dbReference type="ARBA" id="ARBA00004651"/>
    </source>
</evidence>
<dbReference type="GO" id="GO:0005886">
    <property type="term" value="C:plasma membrane"/>
    <property type="evidence" value="ECO:0007669"/>
    <property type="project" value="UniProtKB-SubCell"/>
</dbReference>
<dbReference type="Pfam" id="PF01148">
    <property type="entry name" value="CTP_transf_1"/>
    <property type="match status" value="1"/>
</dbReference>
<evidence type="ECO:0000256" key="14">
    <source>
        <dbReference type="ARBA" id="ARBA00023098"/>
    </source>
</evidence>
<evidence type="ECO:0000256" key="19">
    <source>
        <dbReference type="SAM" id="Phobius"/>
    </source>
</evidence>
<dbReference type="PROSITE" id="PS01315">
    <property type="entry name" value="CDS"/>
    <property type="match status" value="1"/>
</dbReference>
<evidence type="ECO:0000256" key="5">
    <source>
        <dbReference type="ARBA" id="ARBA00010185"/>
    </source>
</evidence>
<keyword evidence="16" id="KW-0594">Phospholipid biosynthesis</keyword>
<comment type="pathway">
    <text evidence="4">Lipid metabolism.</text>
</comment>
<accession>A0A3L6ZRG7</accession>
<evidence type="ECO:0000256" key="13">
    <source>
        <dbReference type="ARBA" id="ARBA00022989"/>
    </source>
</evidence>
<feature type="transmembrane region" description="Helical" evidence="19">
    <location>
        <begin position="146"/>
        <end position="168"/>
    </location>
</feature>
<evidence type="ECO:0000256" key="11">
    <source>
        <dbReference type="ARBA" id="ARBA00022692"/>
    </source>
</evidence>
<evidence type="ECO:0000256" key="8">
    <source>
        <dbReference type="ARBA" id="ARBA00022475"/>
    </source>
</evidence>
<evidence type="ECO:0000313" key="20">
    <source>
        <dbReference type="EMBL" id="RLP70181.1"/>
    </source>
</evidence>
<reference evidence="20 21" key="1">
    <citation type="submission" date="2018-10" db="EMBL/GenBank/DDBJ databases">
        <authorList>
            <person name="Li J."/>
        </authorList>
    </citation>
    <scope>NUCLEOTIDE SEQUENCE [LARGE SCALE GENOMIC DNA]</scope>
    <source>
        <strain evidence="20 21">JCM 30549</strain>
    </source>
</reference>
<evidence type="ECO:0000256" key="18">
    <source>
        <dbReference type="RuleBase" id="RU003938"/>
    </source>
</evidence>
<feature type="transmembrane region" description="Helical" evidence="19">
    <location>
        <begin position="174"/>
        <end position="199"/>
    </location>
</feature>
<keyword evidence="15 19" id="KW-0472">Membrane</keyword>
<keyword evidence="11 18" id="KW-0812">Transmembrane</keyword>
<keyword evidence="8" id="KW-1003">Cell membrane</keyword>
<gene>
    <name evidence="20" type="ORF">D9V30_04715</name>
</gene>
<dbReference type="UniPathway" id="UPA00557">
    <property type="reaction ID" value="UER00614"/>
</dbReference>
<feature type="transmembrane region" description="Helical" evidence="19">
    <location>
        <begin position="211"/>
        <end position="232"/>
    </location>
</feature>
<evidence type="ECO:0000256" key="4">
    <source>
        <dbReference type="ARBA" id="ARBA00005189"/>
    </source>
</evidence>
<feature type="transmembrane region" description="Helical" evidence="19">
    <location>
        <begin position="63"/>
        <end position="82"/>
    </location>
</feature>
<dbReference type="AlphaFoldDB" id="A0A3L6ZRG7"/>
<evidence type="ECO:0000256" key="9">
    <source>
        <dbReference type="ARBA" id="ARBA00022516"/>
    </source>
</evidence>
<keyword evidence="13 19" id="KW-1133">Transmembrane helix</keyword>
<organism evidence="20 21">
    <name type="scientific">Mycetocola reblochoni</name>
    <dbReference type="NCBI Taxonomy" id="331618"/>
    <lineage>
        <taxon>Bacteria</taxon>
        <taxon>Bacillati</taxon>
        <taxon>Actinomycetota</taxon>
        <taxon>Actinomycetes</taxon>
        <taxon>Micrococcales</taxon>
        <taxon>Microbacteriaceae</taxon>
        <taxon>Mycetocola</taxon>
    </lineage>
</organism>
<name>A0A3L6ZRG7_9MICO</name>
<dbReference type="GO" id="GO:0016024">
    <property type="term" value="P:CDP-diacylglycerol biosynthetic process"/>
    <property type="evidence" value="ECO:0007669"/>
    <property type="project" value="UniProtKB-UniPathway"/>
</dbReference>
<evidence type="ECO:0000256" key="16">
    <source>
        <dbReference type="ARBA" id="ARBA00023209"/>
    </source>
</evidence>
<dbReference type="InterPro" id="IPR000374">
    <property type="entry name" value="PC_trans"/>
</dbReference>
<evidence type="ECO:0000256" key="1">
    <source>
        <dbReference type="ARBA" id="ARBA00001698"/>
    </source>
</evidence>
<evidence type="ECO:0000256" key="7">
    <source>
        <dbReference type="ARBA" id="ARBA00019373"/>
    </source>
</evidence>
<dbReference type="PANTHER" id="PTHR46382">
    <property type="entry name" value="PHOSPHATIDATE CYTIDYLYLTRANSFERASE"/>
    <property type="match status" value="1"/>
</dbReference>
<comment type="caution">
    <text evidence="20">The sequence shown here is derived from an EMBL/GenBank/DDBJ whole genome shotgun (WGS) entry which is preliminary data.</text>
</comment>
<protein>
    <recommendedName>
        <fullName evidence="7 18">Phosphatidate cytidylyltransferase</fullName>
        <ecNumber evidence="6 18">2.7.7.41</ecNumber>
    </recommendedName>
</protein>
<dbReference type="PANTHER" id="PTHR46382:SF1">
    <property type="entry name" value="PHOSPHATIDATE CYTIDYLYLTRANSFERASE"/>
    <property type="match status" value="1"/>
</dbReference>
<proteinExistence type="inferred from homology"/>
<keyword evidence="10 18" id="KW-0808">Transferase</keyword>
<dbReference type="EC" id="2.7.7.41" evidence="6 18"/>
<sequence length="305" mass="32286">MRAQFNSTREDIERQVQATRQHLDEVNERIEAKAGRNLIAAIGIGLLVGGGVLLSLIFVKEIFLVAATALIAAASVELANAFRTAGRRIDVIPLATGSVLVMLSGYLLAPEWRWGVLVVVLLALVLWRVLAARLGAEAGPARLTDVTATVLVLVYISVLGSVAMTLLAQDGGQWWVLAFIILVVSVDTGAYAAGVLLGRHPMAPRISPKKTWEGFAGAAVASQIAGILVSVLMLGQSWVLGVVFGALILLTATMGDLGESLIKRDLGIKDMSSWFPGHGGILDRLDSMLPSAPMAFGVFIVSTLL</sequence>
<keyword evidence="9" id="KW-0444">Lipid biosynthesis</keyword>
<evidence type="ECO:0000256" key="15">
    <source>
        <dbReference type="ARBA" id="ARBA00023136"/>
    </source>
</evidence>
<dbReference type="EMBL" id="RCUW01000003">
    <property type="protein sequence ID" value="RLP70181.1"/>
    <property type="molecule type" value="Genomic_DNA"/>
</dbReference>
<comment type="pathway">
    <text evidence="3 18">Phospholipid metabolism; CDP-diacylglycerol biosynthesis; CDP-diacylglycerol from sn-glycerol 3-phosphate: step 3/3.</text>
</comment>
<evidence type="ECO:0000313" key="21">
    <source>
        <dbReference type="Proteomes" id="UP000275395"/>
    </source>
</evidence>
<evidence type="ECO:0000256" key="12">
    <source>
        <dbReference type="ARBA" id="ARBA00022695"/>
    </source>
</evidence>
<evidence type="ECO:0000256" key="10">
    <source>
        <dbReference type="ARBA" id="ARBA00022679"/>
    </source>
</evidence>
<evidence type="ECO:0000256" key="3">
    <source>
        <dbReference type="ARBA" id="ARBA00005119"/>
    </source>
</evidence>
<dbReference type="GO" id="GO:0004605">
    <property type="term" value="F:phosphatidate cytidylyltransferase activity"/>
    <property type="evidence" value="ECO:0007669"/>
    <property type="project" value="UniProtKB-EC"/>
</dbReference>
<dbReference type="Proteomes" id="UP000275395">
    <property type="component" value="Unassembled WGS sequence"/>
</dbReference>
<feature type="transmembrane region" description="Helical" evidence="19">
    <location>
        <begin position="238"/>
        <end position="257"/>
    </location>
</feature>
<keyword evidence="14" id="KW-0443">Lipid metabolism</keyword>
<evidence type="ECO:0000256" key="17">
    <source>
        <dbReference type="ARBA" id="ARBA00023264"/>
    </source>
</evidence>
<comment type="similarity">
    <text evidence="5 18">Belongs to the CDS family.</text>
</comment>
<feature type="transmembrane region" description="Helical" evidence="19">
    <location>
        <begin position="114"/>
        <end position="134"/>
    </location>
</feature>
<evidence type="ECO:0000256" key="6">
    <source>
        <dbReference type="ARBA" id="ARBA00012487"/>
    </source>
</evidence>
<feature type="transmembrane region" description="Helical" evidence="19">
    <location>
        <begin position="38"/>
        <end position="57"/>
    </location>
</feature>